<dbReference type="RefSeq" id="WP_199870496.1">
    <property type="nucleotide sequence ID" value="NZ_JAAGPU010000027.1"/>
</dbReference>
<dbReference type="Pfam" id="PF00015">
    <property type="entry name" value="MCPsignal"/>
    <property type="match status" value="1"/>
</dbReference>
<dbReference type="Gene3D" id="3.30.450.20">
    <property type="entry name" value="PAS domain"/>
    <property type="match status" value="1"/>
</dbReference>
<dbReference type="Pfam" id="PF02743">
    <property type="entry name" value="dCache_1"/>
    <property type="match status" value="1"/>
</dbReference>
<dbReference type="PROSITE" id="PS50111">
    <property type="entry name" value="CHEMOTAXIS_TRANSDUC_2"/>
    <property type="match status" value="1"/>
</dbReference>
<name>A0A6M0H8D5_9CLOT</name>
<evidence type="ECO:0000313" key="12">
    <source>
        <dbReference type="Proteomes" id="UP000481872"/>
    </source>
</evidence>
<evidence type="ECO:0000256" key="4">
    <source>
        <dbReference type="ARBA" id="ARBA00022692"/>
    </source>
</evidence>
<organism evidence="11 12">
    <name type="scientific">Clostridium senegalense</name>
    <dbReference type="NCBI Taxonomy" id="1465809"/>
    <lineage>
        <taxon>Bacteria</taxon>
        <taxon>Bacillati</taxon>
        <taxon>Bacillota</taxon>
        <taxon>Clostridia</taxon>
        <taxon>Eubacteriales</taxon>
        <taxon>Clostridiaceae</taxon>
        <taxon>Clostridium</taxon>
    </lineage>
</organism>
<evidence type="ECO:0000256" key="3">
    <source>
        <dbReference type="ARBA" id="ARBA00022500"/>
    </source>
</evidence>
<proteinExistence type="predicted"/>
<reference evidence="11 12" key="1">
    <citation type="submission" date="2020-02" db="EMBL/GenBank/DDBJ databases">
        <title>Genome assembly of a novel Clostridium senegalense strain.</title>
        <authorList>
            <person name="Gupta T.B."/>
            <person name="Jauregui R."/>
            <person name="Maclean P."/>
            <person name="Nawarathana A."/>
            <person name="Brightwell G."/>
        </authorList>
    </citation>
    <scope>NUCLEOTIDE SEQUENCE [LARGE SCALE GENOMIC DNA]</scope>
    <source>
        <strain evidence="11 12">AGRFS4</strain>
    </source>
</reference>
<dbReference type="EMBL" id="JAAGPU010000027">
    <property type="protein sequence ID" value="NEU05852.1"/>
    <property type="molecule type" value="Genomic_DNA"/>
</dbReference>
<dbReference type="GO" id="GO:0006935">
    <property type="term" value="P:chemotaxis"/>
    <property type="evidence" value="ECO:0007669"/>
    <property type="project" value="UniProtKB-KW"/>
</dbReference>
<keyword evidence="6 9" id="KW-0472">Membrane</keyword>
<keyword evidence="7 8" id="KW-0807">Transducer</keyword>
<dbReference type="SUPFAM" id="SSF58104">
    <property type="entry name" value="Methyl-accepting chemotaxis protein (MCP) signaling domain"/>
    <property type="match status" value="1"/>
</dbReference>
<protein>
    <submittedName>
        <fullName evidence="11">Methyl-accepting chemotaxis protein</fullName>
    </submittedName>
</protein>
<dbReference type="CDD" id="cd18773">
    <property type="entry name" value="PDC1_HK_sensor"/>
    <property type="match status" value="1"/>
</dbReference>
<evidence type="ECO:0000256" key="8">
    <source>
        <dbReference type="PROSITE-ProRule" id="PRU00284"/>
    </source>
</evidence>
<evidence type="ECO:0000256" key="5">
    <source>
        <dbReference type="ARBA" id="ARBA00022989"/>
    </source>
</evidence>
<gene>
    <name evidence="11" type="ORF">G3M99_13530</name>
</gene>
<sequence>MSKNIIRRKLSNRSIKIQMTSEIILAFLAVLLAVIIMVNVVAVRILGENTKNTMVSMTTQVSQTIGKTNEKNIQLVNLLSNTYFVKDKNIDVNKKIEMLEPYKKDSSIVFFSITDKDGNVHSNASVNGVNVKDEKFFQSSMQGGIYTESTRFLDEINKYVITYSCPIKDNNEIVGVLTVAEDAEIMSQGLSEIEYGNSGGIYVIDQYGYTVLSNTFEDIEKKENIIKQSETDSIAIPVAKAHKDGIAGNSGVEEYTIEKQNKYISYSPIKGSDGWVTCIWIEKSEVLKSLDKIQEILIIIALGAMVLAILTGLNISRKFGRYLEKIKNAIGTMEEGDFTLTFTKEELKNKNEIGDIYRAIHKSKSSIGEVIKSVMESSNVVTEQSKVLNTSSNHMVLGSQNIANAIQETAKGNDDQSNGLTNINLSMKNFEERIISMNDEVSNISTIAENIGVQVEESNSDMEGLINSIENFNDNFKQFSNVIATVNNKVNSVNDITTVINNISEQTNLLALNAAIEAARAGDAGRGFAVVADEIRKLAEQSKNSAIEITKVIEEVLEESQNMQFGTRIMNQDVNSQRESINKTIESFKSIGQFIKDIVPKMEEMKNYSQEVSDESEIISRNLESSTAIAQEISATTEEVSATTEELNSSAEEVAKAAEVLVDLTVNLKEKVGVFKI</sequence>
<keyword evidence="12" id="KW-1185">Reference proteome</keyword>
<keyword evidence="2" id="KW-1003">Cell membrane</keyword>
<dbReference type="GO" id="GO:0007165">
    <property type="term" value="P:signal transduction"/>
    <property type="evidence" value="ECO:0007669"/>
    <property type="project" value="UniProtKB-KW"/>
</dbReference>
<dbReference type="AlphaFoldDB" id="A0A6M0H8D5"/>
<evidence type="ECO:0000256" key="1">
    <source>
        <dbReference type="ARBA" id="ARBA00004651"/>
    </source>
</evidence>
<dbReference type="Proteomes" id="UP000481872">
    <property type="component" value="Unassembled WGS sequence"/>
</dbReference>
<accession>A0A6M0H8D5</accession>
<dbReference type="InterPro" id="IPR029151">
    <property type="entry name" value="Sensor-like_sf"/>
</dbReference>
<dbReference type="SUPFAM" id="SSF103190">
    <property type="entry name" value="Sensory domain-like"/>
    <property type="match status" value="1"/>
</dbReference>
<evidence type="ECO:0000313" key="11">
    <source>
        <dbReference type="EMBL" id="NEU05852.1"/>
    </source>
</evidence>
<keyword evidence="5 9" id="KW-1133">Transmembrane helix</keyword>
<dbReference type="SMART" id="SM00283">
    <property type="entry name" value="MA"/>
    <property type="match status" value="1"/>
</dbReference>
<dbReference type="InterPro" id="IPR004089">
    <property type="entry name" value="MCPsignal_dom"/>
</dbReference>
<keyword evidence="4 9" id="KW-0812">Transmembrane</keyword>
<feature type="transmembrane region" description="Helical" evidence="9">
    <location>
        <begin position="21"/>
        <end position="47"/>
    </location>
</feature>
<comment type="caution">
    <text evidence="11">The sequence shown here is derived from an EMBL/GenBank/DDBJ whole genome shotgun (WGS) entry which is preliminary data.</text>
</comment>
<keyword evidence="3" id="KW-0145">Chemotaxis</keyword>
<feature type="domain" description="Methyl-accepting transducer" evidence="10">
    <location>
        <begin position="391"/>
        <end position="655"/>
    </location>
</feature>
<dbReference type="InterPro" id="IPR033479">
    <property type="entry name" value="dCache_1"/>
</dbReference>
<dbReference type="PANTHER" id="PTHR32089:SF112">
    <property type="entry name" value="LYSOZYME-LIKE PROTEIN-RELATED"/>
    <property type="match status" value="1"/>
</dbReference>
<evidence type="ECO:0000256" key="7">
    <source>
        <dbReference type="ARBA" id="ARBA00023224"/>
    </source>
</evidence>
<comment type="subcellular location">
    <subcellularLocation>
        <location evidence="1">Cell membrane</location>
        <topology evidence="1">Multi-pass membrane protein</topology>
    </subcellularLocation>
</comment>
<evidence type="ECO:0000259" key="10">
    <source>
        <dbReference type="PROSITE" id="PS50111"/>
    </source>
</evidence>
<dbReference type="GO" id="GO:0005886">
    <property type="term" value="C:plasma membrane"/>
    <property type="evidence" value="ECO:0007669"/>
    <property type="project" value="UniProtKB-SubCell"/>
</dbReference>
<dbReference type="CDD" id="cd12912">
    <property type="entry name" value="PDC2_MCP_like"/>
    <property type="match status" value="1"/>
</dbReference>
<evidence type="ECO:0000256" key="9">
    <source>
        <dbReference type="SAM" id="Phobius"/>
    </source>
</evidence>
<evidence type="ECO:0000256" key="2">
    <source>
        <dbReference type="ARBA" id="ARBA00022475"/>
    </source>
</evidence>
<dbReference type="PANTHER" id="PTHR32089">
    <property type="entry name" value="METHYL-ACCEPTING CHEMOTAXIS PROTEIN MCPB"/>
    <property type="match status" value="1"/>
</dbReference>
<feature type="transmembrane region" description="Helical" evidence="9">
    <location>
        <begin position="296"/>
        <end position="315"/>
    </location>
</feature>
<dbReference type="Gene3D" id="1.10.287.950">
    <property type="entry name" value="Methyl-accepting chemotaxis protein"/>
    <property type="match status" value="1"/>
</dbReference>
<evidence type="ECO:0000256" key="6">
    <source>
        <dbReference type="ARBA" id="ARBA00023136"/>
    </source>
</evidence>